<dbReference type="PROSITE" id="PS01031">
    <property type="entry name" value="SHSP"/>
    <property type="match status" value="1"/>
</dbReference>
<evidence type="ECO:0000259" key="5">
    <source>
        <dbReference type="PROSITE" id="PS01031"/>
    </source>
</evidence>
<keyword evidence="7" id="KW-1185">Reference proteome</keyword>
<comment type="caution">
    <text evidence="6">The sequence shown here is derived from an EMBL/GenBank/DDBJ whole genome shotgun (WGS) entry which is preliminary data.</text>
</comment>
<proteinExistence type="inferred from homology"/>
<comment type="similarity">
    <text evidence="2 3">Belongs to the small heat shock protein (HSP20) family.</text>
</comment>
<evidence type="ECO:0000313" key="7">
    <source>
        <dbReference type="Proteomes" id="UP000428333"/>
    </source>
</evidence>
<keyword evidence="1" id="KW-0346">Stress response</keyword>
<evidence type="ECO:0000256" key="3">
    <source>
        <dbReference type="RuleBase" id="RU003616"/>
    </source>
</evidence>
<evidence type="ECO:0000256" key="1">
    <source>
        <dbReference type="ARBA" id="ARBA00023016"/>
    </source>
</evidence>
<sequence>MAMVGPRRGEVPWFGSPFFADIYDSFEIGLPDFRICIGKAYDDDFNTARVDWRETDKAHFFRVRKEDVKVQLEDGNVLQISGERRKVEDDREEKNSDDKWHRAERQSGSFLRWFQLPENSKRDEIRCRLENGLLSVVVPKEETEENRKNTTRNVDVA</sequence>
<protein>
    <recommendedName>
        <fullName evidence="5">SHSP domain-containing protein</fullName>
    </recommendedName>
</protein>
<feature type="non-terminal residue" evidence="6">
    <location>
        <position position="1"/>
    </location>
</feature>
<evidence type="ECO:0000313" key="6">
    <source>
        <dbReference type="EMBL" id="KAE9446579.1"/>
    </source>
</evidence>
<dbReference type="Gene3D" id="2.60.40.790">
    <property type="match status" value="1"/>
</dbReference>
<name>A0A6A4KUV1_9ERIC</name>
<dbReference type="InterPro" id="IPR002068">
    <property type="entry name" value="A-crystallin/Hsp20_dom"/>
</dbReference>
<dbReference type="InterPro" id="IPR031107">
    <property type="entry name" value="Small_HSP"/>
</dbReference>
<gene>
    <name evidence="6" type="ORF">C3L33_21528</name>
</gene>
<dbReference type="SUPFAM" id="SSF49764">
    <property type="entry name" value="HSP20-like chaperones"/>
    <property type="match status" value="1"/>
</dbReference>
<dbReference type="InterPro" id="IPR008978">
    <property type="entry name" value="HSP20-like_chaperone"/>
</dbReference>
<dbReference type="OrthoDB" id="1245404at2759"/>
<feature type="domain" description="SHSP" evidence="5">
    <location>
        <begin position="32"/>
        <end position="157"/>
    </location>
</feature>
<evidence type="ECO:0000256" key="2">
    <source>
        <dbReference type="PROSITE-ProRule" id="PRU00285"/>
    </source>
</evidence>
<dbReference type="AlphaFoldDB" id="A0A6A4KUV1"/>
<dbReference type="EMBL" id="QEFC01003744">
    <property type="protein sequence ID" value="KAE9446579.1"/>
    <property type="molecule type" value="Genomic_DNA"/>
</dbReference>
<reference evidence="6 7" key="1">
    <citation type="journal article" date="2019" name="Genome Biol. Evol.">
        <title>The Rhododendron genome and chromosomal organization provide insight into shared whole-genome duplications across the heath family (Ericaceae).</title>
        <authorList>
            <person name="Soza V.L."/>
            <person name="Lindsley D."/>
            <person name="Waalkes A."/>
            <person name="Ramage E."/>
            <person name="Patwardhan R.P."/>
            <person name="Burton J.N."/>
            <person name="Adey A."/>
            <person name="Kumar A."/>
            <person name="Qiu R."/>
            <person name="Shendure J."/>
            <person name="Hall B."/>
        </authorList>
    </citation>
    <scope>NUCLEOTIDE SEQUENCE [LARGE SCALE GENOMIC DNA]</scope>
    <source>
        <strain evidence="6">RSF 1966-606</strain>
    </source>
</reference>
<dbReference type="Proteomes" id="UP000428333">
    <property type="component" value="Linkage Group LG13"/>
</dbReference>
<accession>A0A6A4KUV1</accession>
<dbReference type="PANTHER" id="PTHR11527">
    <property type="entry name" value="HEAT-SHOCK PROTEIN 20 FAMILY MEMBER"/>
    <property type="match status" value="1"/>
</dbReference>
<feature type="region of interest" description="Disordered" evidence="4">
    <location>
        <begin position="83"/>
        <end position="102"/>
    </location>
</feature>
<evidence type="ECO:0000256" key="4">
    <source>
        <dbReference type="SAM" id="MobiDB-lite"/>
    </source>
</evidence>
<organism evidence="6 7">
    <name type="scientific">Rhododendron williamsianum</name>
    <dbReference type="NCBI Taxonomy" id="262921"/>
    <lineage>
        <taxon>Eukaryota</taxon>
        <taxon>Viridiplantae</taxon>
        <taxon>Streptophyta</taxon>
        <taxon>Embryophyta</taxon>
        <taxon>Tracheophyta</taxon>
        <taxon>Spermatophyta</taxon>
        <taxon>Magnoliopsida</taxon>
        <taxon>eudicotyledons</taxon>
        <taxon>Gunneridae</taxon>
        <taxon>Pentapetalae</taxon>
        <taxon>asterids</taxon>
        <taxon>Ericales</taxon>
        <taxon>Ericaceae</taxon>
        <taxon>Ericoideae</taxon>
        <taxon>Rhodoreae</taxon>
        <taxon>Rhododendron</taxon>
    </lineage>
</organism>
<dbReference type="Pfam" id="PF00011">
    <property type="entry name" value="HSP20"/>
    <property type="match status" value="1"/>
</dbReference>